<reference evidence="1 2" key="1">
    <citation type="submission" date="2012-02" db="EMBL/GenBank/DDBJ databases">
        <title>Complete sequence of chromosome of Singulisphaera acidiphila DSM 18658.</title>
        <authorList>
            <consortium name="US DOE Joint Genome Institute (JGI-PGF)"/>
            <person name="Lucas S."/>
            <person name="Copeland A."/>
            <person name="Lapidus A."/>
            <person name="Glavina del Rio T."/>
            <person name="Dalin E."/>
            <person name="Tice H."/>
            <person name="Bruce D."/>
            <person name="Goodwin L."/>
            <person name="Pitluck S."/>
            <person name="Peters L."/>
            <person name="Ovchinnikova G."/>
            <person name="Chertkov O."/>
            <person name="Kyrpides N."/>
            <person name="Mavromatis K."/>
            <person name="Ivanova N."/>
            <person name="Brettin T."/>
            <person name="Detter J.C."/>
            <person name="Han C."/>
            <person name="Larimer F."/>
            <person name="Land M."/>
            <person name="Hauser L."/>
            <person name="Markowitz V."/>
            <person name="Cheng J.-F."/>
            <person name="Hugenholtz P."/>
            <person name="Woyke T."/>
            <person name="Wu D."/>
            <person name="Tindall B."/>
            <person name="Pomrenke H."/>
            <person name="Brambilla E."/>
            <person name="Klenk H.-P."/>
            <person name="Eisen J.A."/>
        </authorList>
    </citation>
    <scope>NUCLEOTIDE SEQUENCE [LARGE SCALE GENOMIC DNA]</scope>
    <source>
        <strain evidence="2">ATCC BAA-1392 / DSM 18658 / VKM B-2454 / MOB10</strain>
    </source>
</reference>
<dbReference type="Proteomes" id="UP000010798">
    <property type="component" value="Chromosome"/>
</dbReference>
<dbReference type="KEGG" id="saci:Sinac_2739"/>
<protein>
    <submittedName>
        <fullName evidence="1">Uncharacterized protein</fullName>
    </submittedName>
</protein>
<dbReference type="HOGENOM" id="CLU_3257877_0_0_0"/>
<evidence type="ECO:0000313" key="2">
    <source>
        <dbReference type="Proteomes" id="UP000010798"/>
    </source>
</evidence>
<dbReference type="AlphaFoldDB" id="L0DDU3"/>
<evidence type="ECO:0000313" key="1">
    <source>
        <dbReference type="EMBL" id="AGA27035.1"/>
    </source>
</evidence>
<accession>L0DDU3</accession>
<organism evidence="1 2">
    <name type="scientific">Singulisphaera acidiphila (strain ATCC BAA-1392 / DSM 18658 / VKM B-2454 / MOB10)</name>
    <dbReference type="NCBI Taxonomy" id="886293"/>
    <lineage>
        <taxon>Bacteria</taxon>
        <taxon>Pseudomonadati</taxon>
        <taxon>Planctomycetota</taxon>
        <taxon>Planctomycetia</taxon>
        <taxon>Isosphaerales</taxon>
        <taxon>Isosphaeraceae</taxon>
        <taxon>Singulisphaera</taxon>
    </lineage>
</organism>
<dbReference type="EMBL" id="CP003364">
    <property type="protein sequence ID" value="AGA27035.1"/>
    <property type="molecule type" value="Genomic_DNA"/>
</dbReference>
<sequence length="42" mass="4933">MAPFGRQGLTFGAYSMDRALWNWYDVVSNHDMPCDARDRRKP</sequence>
<proteinExistence type="predicted"/>
<keyword evidence="2" id="KW-1185">Reference proteome</keyword>
<name>L0DDU3_SINAD</name>
<gene>
    <name evidence="1" type="ordered locus">Sinac_2739</name>
</gene>